<gene>
    <name evidence="1" type="ORF">VRU48_18330</name>
</gene>
<dbReference type="InterPro" id="IPR032206">
    <property type="entry name" value="DUF5025"/>
</dbReference>
<name>A0ABU7ICM1_9SPHI</name>
<dbReference type="Pfam" id="PF16428">
    <property type="entry name" value="DUF5025"/>
    <property type="match status" value="1"/>
</dbReference>
<dbReference type="EMBL" id="JAZDQT010000003">
    <property type="protein sequence ID" value="MEE1947089.1"/>
    <property type="molecule type" value="Genomic_DNA"/>
</dbReference>
<proteinExistence type="predicted"/>
<organism evidence="1 2">
    <name type="scientific">Pedobacter albus</name>
    <dbReference type="NCBI Taxonomy" id="3113905"/>
    <lineage>
        <taxon>Bacteria</taxon>
        <taxon>Pseudomonadati</taxon>
        <taxon>Bacteroidota</taxon>
        <taxon>Sphingobacteriia</taxon>
        <taxon>Sphingobacteriales</taxon>
        <taxon>Sphingobacteriaceae</taxon>
        <taxon>Pedobacter</taxon>
    </lineage>
</organism>
<reference evidence="1 2" key="1">
    <citation type="submission" date="2024-01" db="EMBL/GenBank/DDBJ databases">
        <title>Pedobacter sp. nov., isolated from fresh soil.</title>
        <authorList>
            <person name="Le N.T.T."/>
        </authorList>
    </citation>
    <scope>NUCLEOTIDE SEQUENCE [LARGE SCALE GENOMIC DNA]</scope>
    <source>
        <strain evidence="1 2">KR3-3</strain>
    </source>
</reference>
<accession>A0ABU7ICM1</accession>
<comment type="caution">
    <text evidence="1">The sequence shown here is derived from an EMBL/GenBank/DDBJ whole genome shotgun (WGS) entry which is preliminary data.</text>
</comment>
<sequence>MKNSLLLSTVLTALLFTACKKDDIAKKPQKEEYIQFFDAQIGGQQVAIRNSIDKNRSVFQGQWTGVGNGKGETVDMYTVNVQLPNDKATDLIETRLRFQIFDIEPKAYQISGQVKYYETFGTYIGLSKKLDNGSWSLYVPQVNKKPFEVGITKYQFVYGSGVPIVGGTLNGTLYNEKNLQDSIVIKNGKFEVRY</sequence>
<evidence type="ECO:0000313" key="1">
    <source>
        <dbReference type="EMBL" id="MEE1947089.1"/>
    </source>
</evidence>
<dbReference type="PROSITE" id="PS51257">
    <property type="entry name" value="PROKAR_LIPOPROTEIN"/>
    <property type="match status" value="1"/>
</dbReference>
<evidence type="ECO:0000313" key="2">
    <source>
        <dbReference type="Proteomes" id="UP001336835"/>
    </source>
</evidence>
<keyword evidence="2" id="KW-1185">Reference proteome</keyword>
<dbReference type="Proteomes" id="UP001336835">
    <property type="component" value="Unassembled WGS sequence"/>
</dbReference>
<dbReference type="RefSeq" id="WP_330109375.1">
    <property type="nucleotide sequence ID" value="NZ_JAZDQT010000003.1"/>
</dbReference>
<protein>
    <submittedName>
        <fullName evidence="1">DUF5025 domain-containing protein</fullName>
    </submittedName>
</protein>